<feature type="region of interest" description="Disordered" evidence="1">
    <location>
        <begin position="57"/>
        <end position="77"/>
    </location>
</feature>
<evidence type="ECO:0000313" key="2">
    <source>
        <dbReference type="EMBL" id="KAG2224810.1"/>
    </source>
</evidence>
<accession>A0A8H7VLB0</accession>
<reference evidence="2 3" key="1">
    <citation type="submission" date="2020-12" db="EMBL/GenBank/DDBJ databases">
        <title>Metabolic potential, ecology and presence of endohyphal bacteria is reflected in genomic diversity of Mucoromycotina.</title>
        <authorList>
            <person name="Muszewska A."/>
            <person name="Okrasinska A."/>
            <person name="Steczkiewicz K."/>
            <person name="Drgas O."/>
            <person name="Orlowska M."/>
            <person name="Perlinska-Lenart U."/>
            <person name="Aleksandrzak-Piekarczyk T."/>
            <person name="Szatraj K."/>
            <person name="Zielenkiewicz U."/>
            <person name="Pilsyk S."/>
            <person name="Malc E."/>
            <person name="Mieczkowski P."/>
            <person name="Kruszewska J.S."/>
            <person name="Biernat P."/>
            <person name="Pawlowska J."/>
        </authorList>
    </citation>
    <scope>NUCLEOTIDE SEQUENCE [LARGE SCALE GENOMIC DNA]</scope>
    <source>
        <strain evidence="2 3">CBS 142.35</strain>
    </source>
</reference>
<name>A0A8H7VLB0_9FUNG</name>
<dbReference type="AlphaFoldDB" id="A0A8H7VLB0"/>
<proteinExistence type="predicted"/>
<organism evidence="2 3">
    <name type="scientific">Circinella minor</name>
    <dbReference type="NCBI Taxonomy" id="1195481"/>
    <lineage>
        <taxon>Eukaryota</taxon>
        <taxon>Fungi</taxon>
        <taxon>Fungi incertae sedis</taxon>
        <taxon>Mucoromycota</taxon>
        <taxon>Mucoromycotina</taxon>
        <taxon>Mucoromycetes</taxon>
        <taxon>Mucorales</taxon>
        <taxon>Lichtheimiaceae</taxon>
        <taxon>Circinella</taxon>
    </lineage>
</organism>
<dbReference type="Proteomes" id="UP000646827">
    <property type="component" value="Unassembled WGS sequence"/>
</dbReference>
<protein>
    <submittedName>
        <fullName evidence="2">Uncharacterized protein</fullName>
    </submittedName>
</protein>
<sequence length="100" mass="11625">MNSALNIIARRSYSLAGRTSGVHKPNVNNFPMGQKQNKEEPWTNEMMTSAPEWNEKHATESEANVKADQEPIKDVNELKSKTEMWFREHDKDKDFEMDVE</sequence>
<keyword evidence="3" id="KW-1185">Reference proteome</keyword>
<gene>
    <name evidence="2" type="ORF">INT45_005334</name>
</gene>
<dbReference type="OrthoDB" id="529205at2759"/>
<comment type="caution">
    <text evidence="2">The sequence shown here is derived from an EMBL/GenBank/DDBJ whole genome shotgun (WGS) entry which is preliminary data.</text>
</comment>
<evidence type="ECO:0000313" key="3">
    <source>
        <dbReference type="Proteomes" id="UP000646827"/>
    </source>
</evidence>
<evidence type="ECO:0000256" key="1">
    <source>
        <dbReference type="SAM" id="MobiDB-lite"/>
    </source>
</evidence>
<dbReference type="EMBL" id="JAEPRB010000037">
    <property type="protein sequence ID" value="KAG2224810.1"/>
    <property type="molecule type" value="Genomic_DNA"/>
</dbReference>